<gene>
    <name evidence="6" type="ORF">HJ588_01975</name>
</gene>
<dbReference type="InterPro" id="IPR056798">
    <property type="entry name" value="ADH_Fe_C"/>
</dbReference>
<dbReference type="PANTHER" id="PTHR11496:SF102">
    <property type="entry name" value="ALCOHOL DEHYDROGENASE 4"/>
    <property type="match status" value="1"/>
</dbReference>
<reference evidence="6 7" key="1">
    <citation type="submission" date="2020-05" db="EMBL/GenBank/DDBJ databases">
        <title>Flexivirga sp. ID2601S isolated from air conditioner.</title>
        <authorList>
            <person name="Kim D.H."/>
        </authorList>
    </citation>
    <scope>NUCLEOTIDE SEQUENCE [LARGE SCALE GENOMIC DNA]</scope>
    <source>
        <strain evidence="6 7">ID2601S</strain>
    </source>
</reference>
<dbReference type="Pfam" id="PF25137">
    <property type="entry name" value="ADH_Fe_C"/>
    <property type="match status" value="1"/>
</dbReference>
<dbReference type="InterPro" id="IPR034786">
    <property type="entry name" value="MAR"/>
</dbReference>
<dbReference type="Pfam" id="PF00465">
    <property type="entry name" value="Fe-ADH"/>
    <property type="match status" value="1"/>
</dbReference>
<comment type="similarity">
    <text evidence="1">Belongs to the iron-containing alcohol dehydrogenase family.</text>
</comment>
<evidence type="ECO:0000313" key="6">
    <source>
        <dbReference type="EMBL" id="NNG38045.1"/>
    </source>
</evidence>
<dbReference type="RefSeq" id="WP_171151454.1">
    <property type="nucleotide sequence ID" value="NZ_JABENB010000001.1"/>
</dbReference>
<organism evidence="6 7">
    <name type="scientific">Flexivirga aerilata</name>
    <dbReference type="NCBI Taxonomy" id="1656889"/>
    <lineage>
        <taxon>Bacteria</taxon>
        <taxon>Bacillati</taxon>
        <taxon>Actinomycetota</taxon>
        <taxon>Actinomycetes</taxon>
        <taxon>Micrococcales</taxon>
        <taxon>Dermacoccaceae</taxon>
        <taxon>Flexivirga</taxon>
    </lineage>
</organism>
<dbReference type="GO" id="GO:0004022">
    <property type="term" value="F:alcohol dehydrogenase (NAD+) activity"/>
    <property type="evidence" value="ECO:0007669"/>
    <property type="project" value="TreeGrafter"/>
</dbReference>
<protein>
    <submittedName>
        <fullName evidence="6">Maleylacetate reductase</fullName>
    </submittedName>
</protein>
<evidence type="ECO:0000259" key="4">
    <source>
        <dbReference type="Pfam" id="PF00465"/>
    </source>
</evidence>
<dbReference type="CDD" id="cd08177">
    <property type="entry name" value="MAR"/>
    <property type="match status" value="1"/>
</dbReference>
<proteinExistence type="inferred from homology"/>
<name>A0A849ABY9_9MICO</name>
<accession>A0A849ABY9</accession>
<feature type="domain" description="Alcohol dehydrogenase iron-type/glycerol dehydrogenase GldA" evidence="4">
    <location>
        <begin position="18"/>
        <end position="152"/>
    </location>
</feature>
<sequence>MTTGFTHETLGQRVVFAPAGAAGAVAAEVGRRDARRVMLIAAPAERRLAEQVAGDVPVVAVHDDVRMHVPVEHAQRARAAATEARADLVLSVGGGSTTGLAKAVALTTGLPIVAVPTTYAGSEATPVWGLTSGHEKQTGVDPRVLPASIVYDAALTTSLPVDLSVASGLNAMAHCVDAMWAPHADPLDIALATEGARALATGLPEVVADPGGLDGRQDTLFGAYLAAVAFASAGSGLHHKLCHVLGGRYDLPHAQTHAVVLPHVLALNAPHAPDADRRLAAAFGSDTALGGLEALRTTLDAPRALRDLGMRESDLPGAVAAILPVVPPSNPTPVTEDTMTGLLRRAWEGAPPR</sequence>
<keyword evidence="3" id="KW-0520">NAD</keyword>
<comment type="caution">
    <text evidence="6">The sequence shown here is derived from an EMBL/GenBank/DDBJ whole genome shotgun (WGS) entry which is preliminary data.</text>
</comment>
<dbReference type="GO" id="GO:0046872">
    <property type="term" value="F:metal ion binding"/>
    <property type="evidence" value="ECO:0007669"/>
    <property type="project" value="InterPro"/>
</dbReference>
<evidence type="ECO:0000256" key="3">
    <source>
        <dbReference type="ARBA" id="ARBA00023027"/>
    </source>
</evidence>
<dbReference type="InterPro" id="IPR001670">
    <property type="entry name" value="ADH_Fe/GldA"/>
</dbReference>
<keyword evidence="7" id="KW-1185">Reference proteome</keyword>
<dbReference type="Gene3D" id="1.20.1090.10">
    <property type="entry name" value="Dehydroquinate synthase-like - alpha domain"/>
    <property type="match status" value="1"/>
</dbReference>
<feature type="domain" description="Fe-containing alcohol dehydrogenase-like C-terminal" evidence="5">
    <location>
        <begin position="165"/>
        <end position="347"/>
    </location>
</feature>
<dbReference type="Proteomes" id="UP000557772">
    <property type="component" value="Unassembled WGS sequence"/>
</dbReference>
<dbReference type="AlphaFoldDB" id="A0A849ABY9"/>
<dbReference type="Gene3D" id="3.40.50.1970">
    <property type="match status" value="1"/>
</dbReference>
<keyword evidence="2" id="KW-0560">Oxidoreductase</keyword>
<dbReference type="PANTHER" id="PTHR11496">
    <property type="entry name" value="ALCOHOL DEHYDROGENASE"/>
    <property type="match status" value="1"/>
</dbReference>
<dbReference type="GO" id="GO:0018506">
    <property type="term" value="F:maleylacetate reductase activity"/>
    <property type="evidence" value="ECO:0007669"/>
    <property type="project" value="InterPro"/>
</dbReference>
<dbReference type="InterPro" id="IPR039697">
    <property type="entry name" value="Alcohol_dehydrogenase_Fe"/>
</dbReference>
<evidence type="ECO:0000313" key="7">
    <source>
        <dbReference type="Proteomes" id="UP000557772"/>
    </source>
</evidence>
<evidence type="ECO:0000256" key="1">
    <source>
        <dbReference type="ARBA" id="ARBA00007358"/>
    </source>
</evidence>
<evidence type="ECO:0000256" key="2">
    <source>
        <dbReference type="ARBA" id="ARBA00023002"/>
    </source>
</evidence>
<dbReference type="SUPFAM" id="SSF56796">
    <property type="entry name" value="Dehydroquinate synthase-like"/>
    <property type="match status" value="1"/>
</dbReference>
<evidence type="ECO:0000259" key="5">
    <source>
        <dbReference type="Pfam" id="PF25137"/>
    </source>
</evidence>
<dbReference type="EMBL" id="JABENB010000001">
    <property type="protein sequence ID" value="NNG38045.1"/>
    <property type="molecule type" value="Genomic_DNA"/>
</dbReference>